<evidence type="ECO:0000313" key="1">
    <source>
        <dbReference type="EMBL" id="MDL0088132.1"/>
    </source>
</evidence>
<dbReference type="RefSeq" id="WP_284936763.1">
    <property type="nucleotide sequence ID" value="NZ_JANURM010000001.1"/>
</dbReference>
<accession>A0ABT7HMH2</accession>
<keyword evidence="2" id="KW-1185">Reference proteome</keyword>
<dbReference type="EMBL" id="JANURM010000001">
    <property type="protein sequence ID" value="MDL0088132.1"/>
    <property type="molecule type" value="Genomic_DNA"/>
</dbReference>
<gene>
    <name evidence="1" type="ORF">NYG85_01910</name>
</gene>
<protein>
    <submittedName>
        <fullName evidence="1">Uncharacterized protein</fullName>
    </submittedName>
</protein>
<sequence>MSFSIRRIFSNLFLSVVIEGSECLFYGRVFKNNKVIKTLNAKFTEINPNEIDDKILAYIKRQEEAYYAVYISLFYTDSFQGALPTLNKDEFKKYNIKTENTLIISVKNSSIYADSIAVARARDTFGEYSVDLLYSPISLMFYEISKSGASDKTTLYLYTHQSNVALAIFKDKKLKFATFFKLDTKAETTPADVQNFKKEDITDIDNLIVKDENEMSSLDDFKSLDELMGSEKPKEFEDLGYDINMPTSSDVATSVTIFGRDMSMYRYISSAIKEFYTNQIYAGDFIEQVIIFEGTKTSATFLQYLQTELFVDTQVVPVDTLMIMNELMHEEIKL</sequence>
<evidence type="ECO:0000313" key="2">
    <source>
        <dbReference type="Proteomes" id="UP001173801"/>
    </source>
</evidence>
<name>A0ABT7HMH2_9BACT</name>
<reference evidence="1" key="2">
    <citation type="journal article" date="2023" name="Microorganisms">
        <title>Isolation and Genomic Characteristics of Cat-Borne Campylobacter felis sp. nov. and Sheep-Borne Campylobacter ovis sp. nov.</title>
        <authorList>
            <person name="Wang H."/>
            <person name="Li Y."/>
            <person name="Gu Y."/>
            <person name="Zhou G."/>
            <person name="Chen X."/>
            <person name="Zhang X."/>
            <person name="Shao Z."/>
            <person name="Zhang J."/>
            <person name="Zhang M."/>
        </authorList>
    </citation>
    <scope>NUCLEOTIDE SEQUENCE</scope>
    <source>
        <strain evidence="1">PS10</strain>
    </source>
</reference>
<comment type="caution">
    <text evidence="1">The sequence shown here is derived from an EMBL/GenBank/DDBJ whole genome shotgun (WGS) entry which is preliminary data.</text>
</comment>
<proteinExistence type="predicted"/>
<reference evidence="1" key="1">
    <citation type="submission" date="2022-08" db="EMBL/GenBank/DDBJ databases">
        <authorList>
            <person name="Wang H."/>
        </authorList>
    </citation>
    <scope>NUCLEOTIDE SEQUENCE</scope>
    <source>
        <strain evidence="1">PS10</strain>
    </source>
</reference>
<dbReference type="Proteomes" id="UP001173801">
    <property type="component" value="Unassembled WGS sequence"/>
</dbReference>
<organism evidence="1 2">
    <name type="scientific">Campylobacter gastrosuis</name>
    <dbReference type="NCBI Taxonomy" id="2974576"/>
    <lineage>
        <taxon>Bacteria</taxon>
        <taxon>Pseudomonadati</taxon>
        <taxon>Campylobacterota</taxon>
        <taxon>Epsilonproteobacteria</taxon>
        <taxon>Campylobacterales</taxon>
        <taxon>Campylobacteraceae</taxon>
        <taxon>Campylobacter</taxon>
    </lineage>
</organism>